<evidence type="ECO:0000256" key="5">
    <source>
        <dbReference type="ARBA" id="ARBA00023136"/>
    </source>
</evidence>
<name>A0A3B4AGF0_9GOBI</name>
<evidence type="ECO:0000313" key="8">
    <source>
        <dbReference type="Proteomes" id="UP000261520"/>
    </source>
</evidence>
<dbReference type="GO" id="GO:0005496">
    <property type="term" value="F:steroid binding"/>
    <property type="evidence" value="ECO:0007669"/>
    <property type="project" value="TreeGrafter"/>
</dbReference>
<reference evidence="7" key="1">
    <citation type="submission" date="2025-08" db="UniProtKB">
        <authorList>
            <consortium name="Ensembl"/>
        </authorList>
    </citation>
    <scope>IDENTIFICATION</scope>
</reference>
<protein>
    <submittedName>
        <fullName evidence="7">Uncharacterized protein</fullName>
    </submittedName>
</protein>
<comment type="similarity">
    <text evidence="2">Belongs to the ADIPOR family.</text>
</comment>
<dbReference type="GO" id="GO:0003707">
    <property type="term" value="F:nuclear steroid receptor activity"/>
    <property type="evidence" value="ECO:0007669"/>
    <property type="project" value="TreeGrafter"/>
</dbReference>
<organism evidence="7 8">
    <name type="scientific">Periophthalmus magnuspinnatus</name>
    <dbReference type="NCBI Taxonomy" id="409849"/>
    <lineage>
        <taxon>Eukaryota</taxon>
        <taxon>Metazoa</taxon>
        <taxon>Chordata</taxon>
        <taxon>Craniata</taxon>
        <taxon>Vertebrata</taxon>
        <taxon>Euteleostomi</taxon>
        <taxon>Actinopterygii</taxon>
        <taxon>Neopterygii</taxon>
        <taxon>Teleostei</taxon>
        <taxon>Neoteleostei</taxon>
        <taxon>Acanthomorphata</taxon>
        <taxon>Gobiaria</taxon>
        <taxon>Gobiiformes</taxon>
        <taxon>Gobioidei</taxon>
        <taxon>Gobiidae</taxon>
        <taxon>Oxudercinae</taxon>
        <taxon>Periophthalmus</taxon>
    </lineage>
</organism>
<dbReference type="PANTHER" id="PTHR20855:SF92">
    <property type="entry name" value="PROGESTIN AND ADIPOQ RECEPTOR FAMILY MEMBER 3-LIKE"/>
    <property type="match status" value="1"/>
</dbReference>
<evidence type="ECO:0000256" key="6">
    <source>
        <dbReference type="SAM" id="Phobius"/>
    </source>
</evidence>
<reference evidence="7" key="2">
    <citation type="submission" date="2025-09" db="UniProtKB">
        <authorList>
            <consortium name="Ensembl"/>
        </authorList>
    </citation>
    <scope>IDENTIFICATION</scope>
</reference>
<dbReference type="GO" id="GO:0005886">
    <property type="term" value="C:plasma membrane"/>
    <property type="evidence" value="ECO:0007669"/>
    <property type="project" value="TreeGrafter"/>
</dbReference>
<sequence length="340" mass="37049">MSSLSLSLPSLHTPMVAVLHKVLPSLPLTGRDVDVPLVYREPFVLSGYRPVGLPWRCYVLSLFQLHKDTVKVWCPLLAAVTGLLGVRLQTPEGMGMSLDPSSLPLLLYVLSVIFFLSCSSASLLLHPCSSSVRSSLIILDSVGRGVHQAGRALALSLYASDAAWTESVVGQLYLPAASVLAFLSCTIGCCVELYPHRPNLIHLRLLQGGPVLLAFLLDISPVARRLYACPWNSHTAVLLHGLQMVLFLLSTLFFSCPVPECLSPGAFDILGHSRQLFQVLQTLSTVCQLEALLQDFSWRRAGLVRRVGEENLLWSCGGFTVVTLSCTLTALALRRCSVSR</sequence>
<feature type="transmembrane region" description="Helical" evidence="6">
    <location>
        <begin position="105"/>
        <end position="125"/>
    </location>
</feature>
<keyword evidence="5 6" id="KW-0472">Membrane</keyword>
<evidence type="ECO:0000256" key="1">
    <source>
        <dbReference type="ARBA" id="ARBA00004141"/>
    </source>
</evidence>
<feature type="transmembrane region" description="Helical" evidence="6">
    <location>
        <begin position="235"/>
        <end position="254"/>
    </location>
</feature>
<dbReference type="InterPro" id="IPR004254">
    <property type="entry name" value="AdipoR/HlyIII-related"/>
</dbReference>
<keyword evidence="4 6" id="KW-1133">Transmembrane helix</keyword>
<evidence type="ECO:0000313" key="7">
    <source>
        <dbReference type="Ensembl" id="ENSPMGP00000016153.1"/>
    </source>
</evidence>
<evidence type="ECO:0000256" key="4">
    <source>
        <dbReference type="ARBA" id="ARBA00022989"/>
    </source>
</evidence>
<keyword evidence="3 6" id="KW-0812">Transmembrane</keyword>
<dbReference type="Pfam" id="PF03006">
    <property type="entry name" value="HlyIII"/>
    <property type="match status" value="1"/>
</dbReference>
<evidence type="ECO:0000256" key="3">
    <source>
        <dbReference type="ARBA" id="ARBA00022692"/>
    </source>
</evidence>
<feature type="transmembrane region" description="Helical" evidence="6">
    <location>
        <begin position="312"/>
        <end position="333"/>
    </location>
</feature>
<keyword evidence="8" id="KW-1185">Reference proteome</keyword>
<proteinExistence type="inferred from homology"/>
<evidence type="ECO:0000256" key="2">
    <source>
        <dbReference type="ARBA" id="ARBA00007018"/>
    </source>
</evidence>
<dbReference type="Ensembl" id="ENSPMGT00000017233.1">
    <property type="protein sequence ID" value="ENSPMGP00000016153.1"/>
    <property type="gene ID" value="ENSPMGG00000013256.1"/>
</dbReference>
<dbReference type="PANTHER" id="PTHR20855">
    <property type="entry name" value="ADIPOR/PROGESTIN RECEPTOR-RELATED"/>
    <property type="match status" value="1"/>
</dbReference>
<dbReference type="Proteomes" id="UP000261520">
    <property type="component" value="Unplaced"/>
</dbReference>
<dbReference type="AlphaFoldDB" id="A0A3B4AGF0"/>
<dbReference type="STRING" id="409849.ENSPMGP00000016153"/>
<comment type="subcellular location">
    <subcellularLocation>
        <location evidence="1">Membrane</location>
        <topology evidence="1">Multi-pass membrane protein</topology>
    </subcellularLocation>
</comment>
<accession>A0A3B4AGF0</accession>